<evidence type="ECO:0000256" key="1">
    <source>
        <dbReference type="SAM" id="MobiDB-lite"/>
    </source>
</evidence>
<dbReference type="InterPro" id="IPR018613">
    <property type="entry name" value="Ccdc97-like"/>
</dbReference>
<feature type="region of interest" description="Disordered" evidence="1">
    <location>
        <begin position="250"/>
        <end position="293"/>
    </location>
</feature>
<proteinExistence type="predicted"/>
<evidence type="ECO:0000313" key="4">
    <source>
        <dbReference type="Proteomes" id="UP000193144"/>
    </source>
</evidence>
<comment type="caution">
    <text evidence="3">The sequence shown here is derived from an EMBL/GenBank/DDBJ whole genome shotgun (WGS) entry which is preliminary data.</text>
</comment>
<dbReference type="PANTHER" id="PTHR31840:SF1">
    <property type="entry name" value="COILED-COIL DOMAIN-CONTAINING PROTEIN 97"/>
    <property type="match status" value="1"/>
</dbReference>
<feature type="compositionally biased region" description="Polar residues" evidence="1">
    <location>
        <begin position="173"/>
        <end position="205"/>
    </location>
</feature>
<evidence type="ECO:0000259" key="2">
    <source>
        <dbReference type="Pfam" id="PF09747"/>
    </source>
</evidence>
<dbReference type="Proteomes" id="UP000193144">
    <property type="component" value="Unassembled WGS sequence"/>
</dbReference>
<protein>
    <submittedName>
        <fullName evidence="3">Coiled-coil domain-containing protein-domain-containing protein</fullName>
    </submittedName>
</protein>
<keyword evidence="4" id="KW-1185">Reference proteome</keyword>
<dbReference type="PANTHER" id="PTHR31840">
    <property type="entry name" value="COILED-COIL DOMAIN-CONTAINING PROTEIN 97"/>
    <property type="match status" value="1"/>
</dbReference>
<dbReference type="OrthoDB" id="333176at2759"/>
<feature type="region of interest" description="Disordered" evidence="1">
    <location>
        <begin position="160"/>
        <end position="225"/>
    </location>
</feature>
<feature type="compositionally biased region" description="Basic and acidic residues" evidence="1">
    <location>
        <begin position="211"/>
        <end position="225"/>
    </location>
</feature>
<dbReference type="EMBL" id="MCFA01000008">
    <property type="protein sequence ID" value="ORY18238.1"/>
    <property type="molecule type" value="Genomic_DNA"/>
</dbReference>
<evidence type="ECO:0000313" key="3">
    <source>
        <dbReference type="EMBL" id="ORY18238.1"/>
    </source>
</evidence>
<reference evidence="3 4" key="1">
    <citation type="submission" date="2016-07" db="EMBL/GenBank/DDBJ databases">
        <title>Pervasive Adenine N6-methylation of Active Genes in Fungi.</title>
        <authorList>
            <consortium name="DOE Joint Genome Institute"/>
            <person name="Mondo S.J."/>
            <person name="Dannebaum R.O."/>
            <person name="Kuo R.C."/>
            <person name="Labutti K."/>
            <person name="Haridas S."/>
            <person name="Kuo A."/>
            <person name="Salamov A."/>
            <person name="Ahrendt S.R."/>
            <person name="Lipzen A."/>
            <person name="Sullivan W."/>
            <person name="Andreopoulos W.B."/>
            <person name="Clum A."/>
            <person name="Lindquist E."/>
            <person name="Daum C."/>
            <person name="Ramamoorthy G.K."/>
            <person name="Gryganskyi A."/>
            <person name="Culley D."/>
            <person name="Magnuson J.K."/>
            <person name="James T.Y."/>
            <person name="O'Malley M.A."/>
            <person name="Stajich J.E."/>
            <person name="Spatafora J.W."/>
            <person name="Visel A."/>
            <person name="Grigoriev I.V."/>
        </authorList>
    </citation>
    <scope>NUCLEOTIDE SEQUENCE [LARGE SCALE GENOMIC DNA]</scope>
    <source>
        <strain evidence="3 4">CBS 115471</strain>
    </source>
</reference>
<feature type="domain" description="CCD97-like C-terminal" evidence="2">
    <location>
        <begin position="102"/>
        <end position="271"/>
    </location>
</feature>
<dbReference type="InterPro" id="IPR040233">
    <property type="entry name" value="CCD97-like_C"/>
</dbReference>
<organism evidence="3 4">
    <name type="scientific">Clohesyomyces aquaticus</name>
    <dbReference type="NCBI Taxonomy" id="1231657"/>
    <lineage>
        <taxon>Eukaryota</taxon>
        <taxon>Fungi</taxon>
        <taxon>Dikarya</taxon>
        <taxon>Ascomycota</taxon>
        <taxon>Pezizomycotina</taxon>
        <taxon>Dothideomycetes</taxon>
        <taxon>Pleosporomycetidae</taxon>
        <taxon>Pleosporales</taxon>
        <taxon>Lindgomycetaceae</taxon>
        <taxon>Clohesyomyces</taxon>
    </lineage>
</organism>
<dbReference type="Pfam" id="PF09747">
    <property type="entry name" value="CCD97-like_C"/>
    <property type="match status" value="1"/>
</dbReference>
<name>A0A1Y2A6V6_9PLEO</name>
<dbReference type="STRING" id="1231657.A0A1Y2A6V6"/>
<accession>A0A1Y2A6V6</accession>
<sequence>MSMPYFPVLTTMALPVRSANTTPNTFTTPESSASDAMNTTNELHDMILGSAQLTTDSSMNSLPADTLMTNDVPAPTPSSLSASLSSYRHAQSLRSAHLCAKNRRKRYLEVHPEYFSDPDLELADPILYDRWIRRFKSAAEREAEGRAKGLSGLLQSHAATSYPEERRVPQSAGAGSSQPQLEAQGQTNANTTPYSLFSFSQTRGPSGNILPEDKNEAPRDKEQGRRMWEDEMRQRFLMGWDADFDYSTVDGNEAYNDPEGERDREEAYFDSLEDGDEGMGGGMSSGDTGIQDY</sequence>
<dbReference type="AlphaFoldDB" id="A0A1Y2A6V6"/>
<gene>
    <name evidence="3" type="ORF">BCR34DRAFT_554437</name>
</gene>